<dbReference type="SUPFAM" id="SSF54211">
    <property type="entry name" value="Ribosomal protein S5 domain 2-like"/>
    <property type="match status" value="1"/>
</dbReference>
<sequence length="133" mass="14775">MTSSKYIQAVGRRKTAIARVRLYLKPGEITVNGKPIGDYFPGEANKLLYLEPLRTANVIDRVAATIKVKGGGLKGQVGAVVHGLSRALAKADKDKYRSALKKRGFLTRDDRTRERRKVGMGGKARRRKQSPKR</sequence>
<dbReference type="Proteomes" id="UP000177324">
    <property type="component" value="Unassembled WGS sequence"/>
</dbReference>
<accession>A0A1G1VM34</accession>
<dbReference type="GO" id="GO:0003735">
    <property type="term" value="F:structural constituent of ribosome"/>
    <property type="evidence" value="ECO:0007669"/>
    <property type="project" value="InterPro"/>
</dbReference>
<proteinExistence type="inferred from homology"/>
<feature type="region of interest" description="Disordered" evidence="6">
    <location>
        <begin position="102"/>
        <end position="133"/>
    </location>
</feature>
<gene>
    <name evidence="7" type="ORF">A2784_02985</name>
</gene>
<comment type="similarity">
    <text evidence="1 4">Belongs to the universal ribosomal protein uS9 family.</text>
</comment>
<dbReference type="GO" id="GO:0015935">
    <property type="term" value="C:small ribosomal subunit"/>
    <property type="evidence" value="ECO:0007669"/>
    <property type="project" value="TreeGrafter"/>
</dbReference>
<dbReference type="InterPro" id="IPR023035">
    <property type="entry name" value="Ribosomal_uS9_bac/plastid"/>
</dbReference>
<dbReference type="PANTHER" id="PTHR21569:SF1">
    <property type="entry name" value="SMALL RIBOSOMAL SUBUNIT PROTEIN US9M"/>
    <property type="match status" value="1"/>
</dbReference>
<evidence type="ECO:0000313" key="7">
    <source>
        <dbReference type="EMBL" id="OGY16404.1"/>
    </source>
</evidence>
<dbReference type="Gene3D" id="3.30.230.10">
    <property type="match status" value="1"/>
</dbReference>
<evidence type="ECO:0000256" key="4">
    <source>
        <dbReference type="RuleBase" id="RU003815"/>
    </source>
</evidence>
<dbReference type="AlphaFoldDB" id="A0A1G1VM34"/>
<dbReference type="PANTHER" id="PTHR21569">
    <property type="entry name" value="RIBOSOMAL PROTEIN S9"/>
    <property type="match status" value="1"/>
</dbReference>
<dbReference type="InterPro" id="IPR014721">
    <property type="entry name" value="Ribsml_uS5_D2-typ_fold_subgr"/>
</dbReference>
<evidence type="ECO:0000256" key="2">
    <source>
        <dbReference type="ARBA" id="ARBA00022980"/>
    </source>
</evidence>
<keyword evidence="3 4" id="KW-0687">Ribonucleoprotein</keyword>
<dbReference type="EMBL" id="MHCH01000046">
    <property type="protein sequence ID" value="OGY16404.1"/>
    <property type="molecule type" value="Genomic_DNA"/>
</dbReference>
<comment type="caution">
    <text evidence="7">The sequence shown here is derived from an EMBL/GenBank/DDBJ whole genome shotgun (WGS) entry which is preliminary data.</text>
</comment>
<evidence type="ECO:0000256" key="3">
    <source>
        <dbReference type="ARBA" id="ARBA00023274"/>
    </source>
</evidence>
<name>A0A1G1VM34_9BACT</name>
<dbReference type="InterPro" id="IPR000754">
    <property type="entry name" value="Ribosomal_uS9"/>
</dbReference>
<evidence type="ECO:0000256" key="1">
    <source>
        <dbReference type="ARBA" id="ARBA00005251"/>
    </source>
</evidence>
<dbReference type="STRING" id="1797589.A2784_02985"/>
<evidence type="ECO:0000256" key="5">
    <source>
        <dbReference type="RuleBase" id="RU003816"/>
    </source>
</evidence>
<dbReference type="Pfam" id="PF00380">
    <property type="entry name" value="Ribosomal_S9"/>
    <property type="match status" value="1"/>
</dbReference>
<dbReference type="GO" id="GO:0006412">
    <property type="term" value="P:translation"/>
    <property type="evidence" value="ECO:0007669"/>
    <property type="project" value="InterPro"/>
</dbReference>
<dbReference type="InterPro" id="IPR020574">
    <property type="entry name" value="Ribosomal_uS9_CS"/>
</dbReference>
<organism evidence="7 8">
    <name type="scientific">Candidatus Chisholmbacteria bacterium RIFCSPHIGHO2_01_FULL_48_12</name>
    <dbReference type="NCBI Taxonomy" id="1797589"/>
    <lineage>
        <taxon>Bacteria</taxon>
        <taxon>Candidatus Chisholmiibacteriota</taxon>
    </lineage>
</organism>
<keyword evidence="2 4" id="KW-0689">Ribosomal protein</keyword>
<dbReference type="GO" id="GO:0005737">
    <property type="term" value="C:cytoplasm"/>
    <property type="evidence" value="ECO:0007669"/>
    <property type="project" value="UniProtKB-ARBA"/>
</dbReference>
<feature type="compositionally biased region" description="Basic residues" evidence="6">
    <location>
        <begin position="114"/>
        <end position="133"/>
    </location>
</feature>
<evidence type="ECO:0000313" key="8">
    <source>
        <dbReference type="Proteomes" id="UP000177324"/>
    </source>
</evidence>
<evidence type="ECO:0000256" key="6">
    <source>
        <dbReference type="SAM" id="MobiDB-lite"/>
    </source>
</evidence>
<dbReference type="GO" id="GO:0003723">
    <property type="term" value="F:RNA binding"/>
    <property type="evidence" value="ECO:0007669"/>
    <property type="project" value="TreeGrafter"/>
</dbReference>
<dbReference type="InterPro" id="IPR020568">
    <property type="entry name" value="Ribosomal_Su5_D2-typ_SF"/>
</dbReference>
<protein>
    <recommendedName>
        <fullName evidence="5">30S ribosomal protein S9</fullName>
    </recommendedName>
</protein>
<dbReference type="NCBIfam" id="NF001099">
    <property type="entry name" value="PRK00132.1"/>
    <property type="match status" value="1"/>
</dbReference>
<reference evidence="7 8" key="1">
    <citation type="journal article" date="2016" name="Nat. Commun.">
        <title>Thousands of microbial genomes shed light on interconnected biogeochemical processes in an aquifer system.</title>
        <authorList>
            <person name="Anantharaman K."/>
            <person name="Brown C.T."/>
            <person name="Hug L.A."/>
            <person name="Sharon I."/>
            <person name="Castelle C.J."/>
            <person name="Probst A.J."/>
            <person name="Thomas B.C."/>
            <person name="Singh A."/>
            <person name="Wilkins M.J."/>
            <person name="Karaoz U."/>
            <person name="Brodie E.L."/>
            <person name="Williams K.H."/>
            <person name="Hubbard S.S."/>
            <person name="Banfield J.F."/>
        </authorList>
    </citation>
    <scope>NUCLEOTIDE SEQUENCE [LARGE SCALE GENOMIC DNA]</scope>
</reference>
<dbReference type="PROSITE" id="PS00360">
    <property type="entry name" value="RIBOSOMAL_S9"/>
    <property type="match status" value="1"/>
</dbReference>